<dbReference type="Proteomes" id="UP000322080">
    <property type="component" value="Unassembled WGS sequence"/>
</dbReference>
<evidence type="ECO:0000313" key="2">
    <source>
        <dbReference type="Proteomes" id="UP000322080"/>
    </source>
</evidence>
<dbReference type="Pfam" id="PF06089">
    <property type="entry name" value="Asparaginase_II"/>
    <property type="match status" value="1"/>
</dbReference>
<dbReference type="PANTHER" id="PTHR42110">
    <property type="entry name" value="L-ASPARAGINASE, PUTATIVE (AFU_ORTHOLOGUE AFUA_3G11890)-RELATED"/>
    <property type="match status" value="1"/>
</dbReference>
<evidence type="ECO:0000313" key="1">
    <source>
        <dbReference type="EMBL" id="TYB77641.1"/>
    </source>
</evidence>
<reference evidence="1 2" key="1">
    <citation type="submission" date="2019-08" db="EMBL/GenBank/DDBJ databases">
        <title>Identification of a novel species of the genus Boseongicola.</title>
        <authorList>
            <person name="Zhang X.-Q."/>
        </authorList>
    </citation>
    <scope>NUCLEOTIDE SEQUENCE [LARGE SCALE GENOMIC DNA]</scope>
    <source>
        <strain evidence="1 2">HY14</strain>
    </source>
</reference>
<dbReference type="InterPro" id="IPR010349">
    <property type="entry name" value="Asparaginase_II"/>
</dbReference>
<comment type="caution">
    <text evidence="1">The sequence shown here is derived from an EMBL/GenBank/DDBJ whole genome shotgun (WGS) entry which is preliminary data.</text>
</comment>
<protein>
    <submittedName>
        <fullName evidence="1">Asparaginase</fullName>
    </submittedName>
</protein>
<keyword evidence="2" id="KW-1185">Reference proteome</keyword>
<dbReference type="EMBL" id="VSIY01000015">
    <property type="protein sequence ID" value="TYB77641.1"/>
    <property type="molecule type" value="Genomic_DNA"/>
</dbReference>
<proteinExistence type="predicted"/>
<dbReference type="AlphaFoldDB" id="A0A5D0R9S6"/>
<gene>
    <name evidence="1" type="ORF">FVF75_15375</name>
</gene>
<name>A0A5D0R9S6_9RHOB</name>
<sequence length="332" mass="34575">MTGAVELTEIWRADRVESLHLGHVVICKPGGEIVDAWGDPETVIYPRSSAKMIQALPLVESGAAEAAELGTEDLALACASHNGAAIHTERVTAWLDRLGLDDGDLRCGAHMPRDPAAAKVLTCSDEAPGQAHNNCSGKHAGFLTLTRHLGAGPEYLDLDHPVQVAVREAWEDVTGEAVHGWAVDGCSAPNFATSLHGLGRAMAFFAAARDGADTPREAAAARLRQAMAAHPELVAGEGRACTELMRAMGGGVAIKTGAEGVFVAMLPKQRLGVALKIADGATRASEAAIAAVLVRLGVLAADHPATRRFLDAPIVNCRGITTGHVRAAAALR</sequence>
<accession>A0A5D0R9S6</accession>
<dbReference type="RefSeq" id="WP_148379599.1">
    <property type="nucleotide sequence ID" value="NZ_VSIY01000015.1"/>
</dbReference>
<organism evidence="1 2">
    <name type="scientific">Maritimibacter fusiformis</name>
    <dbReference type="NCBI Taxonomy" id="2603819"/>
    <lineage>
        <taxon>Bacteria</taxon>
        <taxon>Pseudomonadati</taxon>
        <taxon>Pseudomonadota</taxon>
        <taxon>Alphaproteobacteria</taxon>
        <taxon>Rhodobacterales</taxon>
        <taxon>Roseobacteraceae</taxon>
        <taxon>Maritimibacter</taxon>
    </lineage>
</organism>
<dbReference type="PANTHER" id="PTHR42110:SF1">
    <property type="entry name" value="L-ASPARAGINASE, PUTATIVE (AFU_ORTHOLOGUE AFUA_3G11890)-RELATED"/>
    <property type="match status" value="1"/>
</dbReference>